<dbReference type="Proteomes" id="UP001590950">
    <property type="component" value="Unassembled WGS sequence"/>
</dbReference>
<keyword evidence="1" id="KW-0812">Transmembrane</keyword>
<sequence>MERPRTARRQTKHVHFARPTSKPLENMASWVDRQFSNHSVQLAAVALLSGVAVAGTIYGTQAIRRKERVDELKASIPELNENHHAQMLTEFGGAAFPPNIGREDERVAALARRAQQGDYDEDLIAEQLSRTASFLGPDRFTLVRDSFVIVVGLGGVGSHCTSALARSGVSKIRLIDFDQVTLSSLNRHAVATLADVGTPKVDCVRKRLQAVVPWVKWECFNEIWKKDQAEKLLGPWNYGQGRKPNYVVDAIDNIDSKVALLRYCHQNGIKVVSSMGAGCKSDPTRIQVGDISASVEDPLSRVTRRKLRAAGIDEGIPVVFSTEKPGHGKAELLPLPEEEFQKGKVNELSVLPDFRARILPVLGTMPAVFGYTVANFIVCEISGYPHESGAGKLREKMYENILSTLQGTEERLARREIGDAFGLKIPVTKDDIGYLVEEVYYGKSVISGLPTRLTLIRWKAPNEGFRIEENPEGQKSVKLSLNELVCMTKEEAATHEREILKGGKMPESFYGEDVIRLVDRRREEERHYHQYR</sequence>
<dbReference type="CDD" id="cd00755">
    <property type="entry name" value="YgdL_like"/>
    <property type="match status" value="1"/>
</dbReference>
<keyword evidence="1" id="KW-1133">Transmembrane helix</keyword>
<accession>A0ABR4AGU5</accession>
<evidence type="ECO:0000313" key="4">
    <source>
        <dbReference type="Proteomes" id="UP001590950"/>
    </source>
</evidence>
<organism evidence="3 4">
    <name type="scientific">Stereocaulon virgatum</name>
    <dbReference type="NCBI Taxonomy" id="373712"/>
    <lineage>
        <taxon>Eukaryota</taxon>
        <taxon>Fungi</taxon>
        <taxon>Dikarya</taxon>
        <taxon>Ascomycota</taxon>
        <taxon>Pezizomycotina</taxon>
        <taxon>Lecanoromycetes</taxon>
        <taxon>OSLEUM clade</taxon>
        <taxon>Lecanoromycetidae</taxon>
        <taxon>Lecanorales</taxon>
        <taxon>Lecanorineae</taxon>
        <taxon>Stereocaulaceae</taxon>
        <taxon>Stereocaulon</taxon>
    </lineage>
</organism>
<dbReference type="InterPro" id="IPR035985">
    <property type="entry name" value="Ubiquitin-activating_enz"/>
</dbReference>
<dbReference type="Gene3D" id="3.40.50.720">
    <property type="entry name" value="NAD(P)-binding Rossmann-like Domain"/>
    <property type="match status" value="1"/>
</dbReference>
<dbReference type="Pfam" id="PF00899">
    <property type="entry name" value="ThiF"/>
    <property type="match status" value="1"/>
</dbReference>
<evidence type="ECO:0000256" key="1">
    <source>
        <dbReference type="SAM" id="Phobius"/>
    </source>
</evidence>
<dbReference type="InterPro" id="IPR000594">
    <property type="entry name" value="ThiF_NAD_FAD-bd"/>
</dbReference>
<feature type="domain" description="THIF-type NAD/FAD binding fold" evidence="2">
    <location>
        <begin position="134"/>
        <end position="393"/>
    </location>
</feature>
<protein>
    <recommendedName>
        <fullName evidence="2">THIF-type NAD/FAD binding fold domain-containing protein</fullName>
    </recommendedName>
</protein>
<gene>
    <name evidence="3" type="ORF">N7G274_003459</name>
</gene>
<dbReference type="SUPFAM" id="SSF69572">
    <property type="entry name" value="Activating enzymes of the ubiquitin-like proteins"/>
    <property type="match status" value="1"/>
</dbReference>
<keyword evidence="1" id="KW-0472">Membrane</keyword>
<dbReference type="PANTHER" id="PTHR43267">
    <property type="entry name" value="TRNA THREONYLCARBAMOYLADENOSINE DEHYDRATASE"/>
    <property type="match status" value="1"/>
</dbReference>
<evidence type="ECO:0000259" key="2">
    <source>
        <dbReference type="Pfam" id="PF00899"/>
    </source>
</evidence>
<reference evidence="3 4" key="1">
    <citation type="submission" date="2024-09" db="EMBL/GenBank/DDBJ databases">
        <title>Rethinking Asexuality: The Enigmatic Case of Functional Sexual Genes in Lepraria (Stereocaulaceae).</title>
        <authorList>
            <person name="Doellman M."/>
            <person name="Sun Y."/>
            <person name="Barcenas-Pena A."/>
            <person name="Lumbsch H.T."/>
            <person name="Grewe F."/>
        </authorList>
    </citation>
    <scope>NUCLEOTIDE SEQUENCE [LARGE SCALE GENOMIC DNA]</scope>
    <source>
        <strain evidence="3 4">Mercado 3170</strain>
    </source>
</reference>
<name>A0ABR4AGU5_9LECA</name>
<comment type="caution">
    <text evidence="3">The sequence shown here is derived from an EMBL/GenBank/DDBJ whole genome shotgun (WGS) entry which is preliminary data.</text>
</comment>
<dbReference type="EMBL" id="JBEFKJ010000010">
    <property type="protein sequence ID" value="KAL2043939.1"/>
    <property type="molecule type" value="Genomic_DNA"/>
</dbReference>
<dbReference type="PANTHER" id="PTHR43267:SF2">
    <property type="entry name" value="TRNA THREONYLCARBAMOYLADENOSINE DEHYDRATASE 1-RELATED"/>
    <property type="match status" value="1"/>
</dbReference>
<proteinExistence type="predicted"/>
<feature type="transmembrane region" description="Helical" evidence="1">
    <location>
        <begin position="40"/>
        <end position="58"/>
    </location>
</feature>
<evidence type="ECO:0000313" key="3">
    <source>
        <dbReference type="EMBL" id="KAL2043939.1"/>
    </source>
</evidence>
<dbReference type="InterPro" id="IPR045886">
    <property type="entry name" value="ThiF/MoeB/HesA"/>
</dbReference>
<keyword evidence="4" id="KW-1185">Reference proteome</keyword>